<sequence length="121" mass="13018">MRSHIFQRRSERGVSRTRTGATWVGIGLFSVVLLLLLIFILENGHHVDVAYFGFHGHVPLGVALLLAAVFGVLLVAIPGTARILQLRRAAKLSSLEGGPLTETPRQPTDETEVDSGEAGPP</sequence>
<evidence type="ECO:0000256" key="4">
    <source>
        <dbReference type="ARBA" id="ARBA00023136"/>
    </source>
</evidence>
<feature type="transmembrane region" description="Helical" evidence="6">
    <location>
        <begin position="61"/>
        <end position="84"/>
    </location>
</feature>
<keyword evidence="2 6" id="KW-0812">Transmembrane</keyword>
<keyword evidence="9" id="KW-1185">Reference proteome</keyword>
<evidence type="ECO:0000256" key="1">
    <source>
        <dbReference type="ARBA" id="ARBA00022475"/>
    </source>
</evidence>
<name>A0ABN3A2P7_9ACTN</name>
<comment type="caution">
    <text evidence="8">The sequence shown here is derived from an EMBL/GenBank/DDBJ whole genome shotgun (WGS) entry which is preliminary data.</text>
</comment>
<proteinExistence type="predicted"/>
<evidence type="ECO:0000313" key="8">
    <source>
        <dbReference type="EMBL" id="GAA2152682.1"/>
    </source>
</evidence>
<evidence type="ECO:0000256" key="3">
    <source>
        <dbReference type="ARBA" id="ARBA00022989"/>
    </source>
</evidence>
<feature type="region of interest" description="Disordered" evidence="5">
    <location>
        <begin position="95"/>
        <end position="121"/>
    </location>
</feature>
<feature type="domain" description="Lipopolysaccharide assembly protein A" evidence="7">
    <location>
        <begin position="43"/>
        <end position="91"/>
    </location>
</feature>
<evidence type="ECO:0000256" key="2">
    <source>
        <dbReference type="ARBA" id="ARBA00022692"/>
    </source>
</evidence>
<gene>
    <name evidence="8" type="ORF">GCM10009760_49640</name>
</gene>
<keyword evidence="3 6" id="KW-1133">Transmembrane helix</keyword>
<keyword evidence="4 6" id="KW-0472">Membrane</keyword>
<evidence type="ECO:0000256" key="6">
    <source>
        <dbReference type="SAM" id="Phobius"/>
    </source>
</evidence>
<protein>
    <recommendedName>
        <fullName evidence="7">Lipopolysaccharide assembly protein A domain-containing protein</fullName>
    </recommendedName>
</protein>
<evidence type="ECO:0000259" key="7">
    <source>
        <dbReference type="Pfam" id="PF06305"/>
    </source>
</evidence>
<keyword evidence="1" id="KW-1003">Cell membrane</keyword>
<dbReference type="RefSeq" id="WP_344468164.1">
    <property type="nucleotide sequence ID" value="NZ_BAAANT010000035.1"/>
</dbReference>
<evidence type="ECO:0000256" key="5">
    <source>
        <dbReference type="SAM" id="MobiDB-lite"/>
    </source>
</evidence>
<dbReference type="EMBL" id="BAAANT010000035">
    <property type="protein sequence ID" value="GAA2152682.1"/>
    <property type="molecule type" value="Genomic_DNA"/>
</dbReference>
<accession>A0ABN3A2P7</accession>
<dbReference type="Pfam" id="PF06305">
    <property type="entry name" value="LapA_dom"/>
    <property type="match status" value="1"/>
</dbReference>
<dbReference type="InterPro" id="IPR010445">
    <property type="entry name" value="LapA_dom"/>
</dbReference>
<reference evidence="8 9" key="1">
    <citation type="journal article" date="2019" name="Int. J. Syst. Evol. Microbiol.">
        <title>The Global Catalogue of Microorganisms (GCM) 10K type strain sequencing project: providing services to taxonomists for standard genome sequencing and annotation.</title>
        <authorList>
            <consortium name="The Broad Institute Genomics Platform"/>
            <consortium name="The Broad Institute Genome Sequencing Center for Infectious Disease"/>
            <person name="Wu L."/>
            <person name="Ma J."/>
        </authorList>
    </citation>
    <scope>NUCLEOTIDE SEQUENCE [LARGE SCALE GENOMIC DNA]</scope>
    <source>
        <strain evidence="8 9">JCM 14560</strain>
    </source>
</reference>
<evidence type="ECO:0000313" key="9">
    <source>
        <dbReference type="Proteomes" id="UP001422759"/>
    </source>
</evidence>
<dbReference type="Proteomes" id="UP001422759">
    <property type="component" value="Unassembled WGS sequence"/>
</dbReference>
<feature type="transmembrane region" description="Helical" evidence="6">
    <location>
        <begin position="21"/>
        <end position="41"/>
    </location>
</feature>
<organism evidence="8 9">
    <name type="scientific">Kitasatospora kazusensis</name>
    <dbReference type="NCBI Taxonomy" id="407974"/>
    <lineage>
        <taxon>Bacteria</taxon>
        <taxon>Bacillati</taxon>
        <taxon>Actinomycetota</taxon>
        <taxon>Actinomycetes</taxon>
        <taxon>Kitasatosporales</taxon>
        <taxon>Streptomycetaceae</taxon>
        <taxon>Kitasatospora</taxon>
    </lineage>
</organism>